<proteinExistence type="predicted"/>
<dbReference type="EMBL" id="CP003837">
    <property type="protein sequence ID" value="AGH44864.1"/>
    <property type="molecule type" value="Genomic_DNA"/>
</dbReference>
<dbReference type="PATRIC" id="fig|1129794.4.peg.2739"/>
<protein>
    <recommendedName>
        <fullName evidence="5">Nucleoprotein/polynucleotide-associated enzyme</fullName>
    </recommendedName>
</protein>
<dbReference type="eggNOG" id="COG3122">
    <property type="taxonomic scope" value="Bacteria"/>
</dbReference>
<evidence type="ECO:0000256" key="1">
    <source>
        <dbReference type="SAM" id="Coils"/>
    </source>
</evidence>
<feature type="coiled-coil region" evidence="1">
    <location>
        <begin position="52"/>
        <end position="86"/>
    </location>
</feature>
<name>K6ZJS1_9ALTE</name>
<accession>K6ZJS1</accession>
<reference evidence="3 4" key="1">
    <citation type="journal article" date="2013" name="Genome Announc.">
        <title>Complete Genome Sequence of Glaciecola psychrophila Strain 170T.</title>
        <authorList>
            <person name="Yin J."/>
            <person name="Chen J."/>
            <person name="Liu G."/>
            <person name="Yu Y."/>
            <person name="Song L."/>
            <person name="Wang X."/>
            <person name="Qu X."/>
        </authorList>
    </citation>
    <scope>NUCLEOTIDE SEQUENCE [LARGE SCALE GENOMIC DNA]</scope>
    <source>
        <strain evidence="3 4">170</strain>
    </source>
</reference>
<keyword evidence="1" id="KW-0175">Coiled coil</keyword>
<dbReference type="HOGENOM" id="CLU_098678_2_1_6"/>
<feature type="region of interest" description="Disordered" evidence="2">
    <location>
        <begin position="14"/>
        <end position="37"/>
    </location>
</feature>
<organism evidence="3 4">
    <name type="scientific">Paraglaciecola psychrophila 170</name>
    <dbReference type="NCBI Taxonomy" id="1129794"/>
    <lineage>
        <taxon>Bacteria</taxon>
        <taxon>Pseudomonadati</taxon>
        <taxon>Pseudomonadota</taxon>
        <taxon>Gammaproteobacteria</taxon>
        <taxon>Alteromonadales</taxon>
        <taxon>Alteromonadaceae</taxon>
        <taxon>Paraglaciecola</taxon>
    </lineage>
</organism>
<gene>
    <name evidence="3" type="ORF">C427_2755</name>
</gene>
<evidence type="ECO:0000313" key="4">
    <source>
        <dbReference type="Proteomes" id="UP000011864"/>
    </source>
</evidence>
<dbReference type="KEGG" id="gps:C427_2755"/>
<dbReference type="InterPro" id="IPR018636">
    <property type="entry name" value="DUF2058"/>
</dbReference>
<feature type="compositionally biased region" description="Basic residues" evidence="2">
    <location>
        <begin position="16"/>
        <end position="35"/>
    </location>
</feature>
<evidence type="ECO:0000256" key="2">
    <source>
        <dbReference type="SAM" id="MobiDB-lite"/>
    </source>
</evidence>
<sequence length="189" mass="21376">MALSLQEQLLKAGLTNKKKANQVRQQKNKQVKAQKNHNVVQTNEAKLAAEKVVEAKKAKDRELNQKTKQEAEKKALVAQIKQLIEANKQPKFGGSGRKEEVVCNFTDGTLIKRMYVSQVTQKQISQGKLAIVKLNDGYELVPMPVANKIAERDEASVMYRADDISDADQKSSEDDDWYAEYDIPDDLNW</sequence>
<dbReference type="STRING" id="1129794.C427_2755"/>
<keyword evidence="4" id="KW-1185">Reference proteome</keyword>
<dbReference type="Pfam" id="PF09831">
    <property type="entry name" value="DUF2058"/>
    <property type="match status" value="1"/>
</dbReference>
<dbReference type="OrthoDB" id="5294470at2"/>
<evidence type="ECO:0000313" key="3">
    <source>
        <dbReference type="EMBL" id="AGH44864.1"/>
    </source>
</evidence>
<dbReference type="AlphaFoldDB" id="K6ZJS1"/>
<dbReference type="RefSeq" id="WP_007635411.1">
    <property type="nucleotide sequence ID" value="NC_020514.1"/>
</dbReference>
<evidence type="ECO:0008006" key="5">
    <source>
        <dbReference type="Google" id="ProtNLM"/>
    </source>
</evidence>
<dbReference type="Proteomes" id="UP000011864">
    <property type="component" value="Chromosome"/>
</dbReference>